<accession>A0A2S4MMF5</accession>
<feature type="compositionally biased region" description="Basic and acidic residues" evidence="1">
    <location>
        <begin position="77"/>
        <end position="91"/>
    </location>
</feature>
<feature type="region of interest" description="Disordered" evidence="1">
    <location>
        <begin position="1"/>
        <end position="91"/>
    </location>
</feature>
<reference evidence="2 3" key="1">
    <citation type="submission" date="2018-01" db="EMBL/GenBank/DDBJ databases">
        <title>Genomic Encyclopedia of Type Strains, Phase III (KMG-III): the genomes of soil and plant-associated and newly described type strains.</title>
        <authorList>
            <person name="Whitman W."/>
        </authorList>
    </citation>
    <scope>NUCLEOTIDE SEQUENCE [LARGE SCALE GENOMIC DNA]</scope>
    <source>
        <strain evidence="2 3">JCM 18070</strain>
    </source>
</reference>
<dbReference type="RefSeq" id="WP_103701619.1">
    <property type="nucleotide sequence ID" value="NZ_PQGA01000001.1"/>
</dbReference>
<organism evidence="2 3">
    <name type="scientific">Paraburkholderia eburnea</name>
    <dbReference type="NCBI Taxonomy" id="1189126"/>
    <lineage>
        <taxon>Bacteria</taxon>
        <taxon>Pseudomonadati</taxon>
        <taxon>Pseudomonadota</taxon>
        <taxon>Betaproteobacteria</taxon>
        <taxon>Burkholderiales</taxon>
        <taxon>Burkholderiaceae</taxon>
        <taxon>Paraburkholderia</taxon>
    </lineage>
</organism>
<dbReference type="AlphaFoldDB" id="A0A2S4MMF5"/>
<protein>
    <submittedName>
        <fullName evidence="2">Uncharacterized protein</fullName>
    </submittedName>
</protein>
<keyword evidence="3" id="KW-1185">Reference proteome</keyword>
<gene>
    <name evidence="2" type="ORF">B0G62_101164</name>
</gene>
<proteinExistence type="predicted"/>
<evidence type="ECO:0000313" key="3">
    <source>
        <dbReference type="Proteomes" id="UP000237381"/>
    </source>
</evidence>
<feature type="compositionally biased region" description="Basic residues" evidence="1">
    <location>
        <begin position="1"/>
        <end position="16"/>
    </location>
</feature>
<dbReference type="OrthoDB" id="9103883at2"/>
<feature type="compositionally biased region" description="Low complexity" evidence="1">
    <location>
        <begin position="37"/>
        <end position="47"/>
    </location>
</feature>
<name>A0A2S4MMF5_9BURK</name>
<sequence>MRHPALRRSARHSGKRGPRDAEQKVGNPADSGGYGGAASAVSAAPSNGVPPDPANQNRPAPGVPPDGEHNQGGARAEGIDYQRDLGSEQDA</sequence>
<evidence type="ECO:0000313" key="2">
    <source>
        <dbReference type="EMBL" id="POR55769.1"/>
    </source>
</evidence>
<comment type="caution">
    <text evidence="2">The sequence shown here is derived from an EMBL/GenBank/DDBJ whole genome shotgun (WGS) entry which is preliminary data.</text>
</comment>
<dbReference type="Proteomes" id="UP000237381">
    <property type="component" value="Unassembled WGS sequence"/>
</dbReference>
<dbReference type="EMBL" id="PQGA01000001">
    <property type="protein sequence ID" value="POR55769.1"/>
    <property type="molecule type" value="Genomic_DNA"/>
</dbReference>
<evidence type="ECO:0000256" key="1">
    <source>
        <dbReference type="SAM" id="MobiDB-lite"/>
    </source>
</evidence>